<feature type="transmembrane region" description="Helical" evidence="1">
    <location>
        <begin position="31"/>
        <end position="52"/>
    </location>
</feature>
<protein>
    <recommendedName>
        <fullName evidence="4">TrbC/VIRB2 family protein</fullName>
    </recommendedName>
</protein>
<keyword evidence="1" id="KW-0812">Transmembrane</keyword>
<evidence type="ECO:0000313" key="3">
    <source>
        <dbReference type="Proteomes" id="UP001520140"/>
    </source>
</evidence>
<reference evidence="2 3" key="1">
    <citation type="submission" date="2020-06" db="EMBL/GenBank/DDBJ databases">
        <title>Taxonomy, biology and ecology of Rhodococcus bacteria occurring in California pistachio and other woody hosts as revealed by genome sequence analyses.</title>
        <authorList>
            <person name="Gai Y."/>
            <person name="Riely B."/>
        </authorList>
    </citation>
    <scope>NUCLEOTIDE SEQUENCE [LARGE SCALE GENOMIC DNA]</scope>
    <source>
        <strain evidence="2 3">BP-284</strain>
    </source>
</reference>
<sequence>MTAAVHTAAGVDELNETVTGAFDSAVSLLELLARGALIVSAIGIAVGVVMLVSGSSRAVGTILGSVTGVVLATVGLSGGIDWIISHASLAGVGT</sequence>
<accession>A0ABS7NTB1</accession>
<name>A0ABS7NTB1_9NOCA</name>
<dbReference type="RefSeq" id="WP_068103769.1">
    <property type="nucleotide sequence ID" value="NZ_JABUKE010000008.1"/>
</dbReference>
<organism evidence="2 3">
    <name type="scientific">Rhodococcoides kroppenstedtii</name>
    <dbReference type="NCBI Taxonomy" id="293050"/>
    <lineage>
        <taxon>Bacteria</taxon>
        <taxon>Bacillati</taxon>
        <taxon>Actinomycetota</taxon>
        <taxon>Actinomycetes</taxon>
        <taxon>Mycobacteriales</taxon>
        <taxon>Nocardiaceae</taxon>
        <taxon>Rhodococcoides</taxon>
    </lineage>
</organism>
<keyword evidence="3" id="KW-1185">Reference proteome</keyword>
<comment type="caution">
    <text evidence="2">The sequence shown here is derived from an EMBL/GenBank/DDBJ whole genome shotgun (WGS) entry which is preliminary data.</text>
</comment>
<dbReference type="EMBL" id="JABUKG010000009">
    <property type="protein sequence ID" value="MBY6321253.1"/>
    <property type="molecule type" value="Genomic_DNA"/>
</dbReference>
<evidence type="ECO:0000256" key="1">
    <source>
        <dbReference type="SAM" id="Phobius"/>
    </source>
</evidence>
<proteinExistence type="predicted"/>
<feature type="transmembrane region" description="Helical" evidence="1">
    <location>
        <begin position="59"/>
        <end position="84"/>
    </location>
</feature>
<evidence type="ECO:0000313" key="2">
    <source>
        <dbReference type="EMBL" id="MBY6321253.1"/>
    </source>
</evidence>
<keyword evidence="1" id="KW-1133">Transmembrane helix</keyword>
<keyword evidence="1" id="KW-0472">Membrane</keyword>
<evidence type="ECO:0008006" key="4">
    <source>
        <dbReference type="Google" id="ProtNLM"/>
    </source>
</evidence>
<dbReference type="Proteomes" id="UP001520140">
    <property type="component" value="Unassembled WGS sequence"/>
</dbReference>
<gene>
    <name evidence="2" type="ORF">HQ605_10490</name>
</gene>